<protein>
    <recommendedName>
        <fullName evidence="9 12">Polyprenal reductase</fullName>
        <ecNumber evidence="12">1.3.1.94</ecNumber>
    </recommendedName>
</protein>
<sequence length="448" mass="50996">MDFEIEFMEEDEAPQVSRSKCPNCERPLKVCCIPKNAKRAIRTGLIVMRGMDPRACSLFVGTKFPGEYEELKRLLTSESQVYLLFPSGNGPLQELESLSDSALLQGSTLRTFIFLDGTWDEAKKMFARSPLLKDLPRIQLKMEECVSRVVSVMERDPSLYNRLIMPMKAMCNAQINHGSITCGSLILNDAFKYGKTLANNCDGHHFLIRWAQVPKSYFLHFYVFATTYIFIIIYICLHIYLEPLSLRSVKGCPEWIKSALNFIGGSDRNVSTDVESVVVVILLFGLQSVRRLYECFYVNVDTGSKMNILHYIVGITHYFSAFTGLLLEAPGFVPTENIIHFDEKRSIVFLAAWQIQFNAHKTFAHLKRKQLLSGDPVYSIPYGSSFNYVSCPHYSAEIVLYASVAGICGFRHTTMNVVALWVLINQTITGLMSHHWYLKIIQWLSHIS</sequence>
<dbReference type="InterPro" id="IPR005636">
    <property type="entry name" value="DTW"/>
</dbReference>
<keyword evidence="12 14" id="KW-0560">Oxidoreductase</keyword>
<comment type="caution">
    <text evidence="12">Lacks conserved residue(s) required for the propagation of feature annotation.</text>
</comment>
<feature type="domain" description="DTW" evidence="13">
    <location>
        <begin position="17"/>
        <end position="179"/>
    </location>
</feature>
<dbReference type="Pfam" id="PF03942">
    <property type="entry name" value="DTW"/>
    <property type="match status" value="1"/>
</dbReference>
<evidence type="ECO:0000313" key="15">
    <source>
        <dbReference type="Proteomes" id="UP000675881"/>
    </source>
</evidence>
<evidence type="ECO:0000256" key="2">
    <source>
        <dbReference type="ARBA" id="ARBA00022679"/>
    </source>
</evidence>
<evidence type="ECO:0000256" key="5">
    <source>
        <dbReference type="ARBA" id="ARBA00022694"/>
    </source>
</evidence>
<keyword evidence="4 12" id="KW-0812">Transmembrane</keyword>
<dbReference type="InterPro" id="IPR039698">
    <property type="entry name" value="Dfg10/SRD5A3"/>
</dbReference>
<evidence type="ECO:0000313" key="14">
    <source>
        <dbReference type="EMBL" id="CAF3016650.1"/>
    </source>
</evidence>
<dbReference type="EC" id="1.3.1.94" evidence="12"/>
<keyword evidence="15" id="KW-1185">Reference proteome</keyword>
<evidence type="ECO:0000256" key="1">
    <source>
        <dbReference type="ARBA" id="ARBA00004127"/>
    </source>
</evidence>
<keyword evidence="12" id="KW-0256">Endoplasmic reticulum</keyword>
<evidence type="ECO:0000256" key="11">
    <source>
        <dbReference type="ARBA" id="ARBA00049427"/>
    </source>
</evidence>
<accession>A0A7R8D6J1</accession>
<gene>
    <name evidence="14" type="ORF">LSAA_14334</name>
</gene>
<evidence type="ECO:0000256" key="7">
    <source>
        <dbReference type="ARBA" id="ARBA00023136"/>
    </source>
</evidence>
<keyword evidence="3" id="KW-0949">S-adenosyl-L-methionine</keyword>
<feature type="transmembrane region" description="Helical" evidence="12">
    <location>
        <begin position="217"/>
        <end position="241"/>
    </location>
</feature>
<dbReference type="GO" id="GO:0005789">
    <property type="term" value="C:endoplasmic reticulum membrane"/>
    <property type="evidence" value="ECO:0007669"/>
    <property type="project" value="UniProtKB-SubCell"/>
</dbReference>
<dbReference type="GO" id="GO:0003865">
    <property type="term" value="F:3-oxo-5-alpha-steroid 4-dehydrogenase activity"/>
    <property type="evidence" value="ECO:0007669"/>
    <property type="project" value="TreeGrafter"/>
</dbReference>
<evidence type="ECO:0000256" key="8">
    <source>
        <dbReference type="ARBA" id="ARBA00046320"/>
    </source>
</evidence>
<dbReference type="UniPathway" id="UPA00378"/>
<comment type="catalytic activity">
    <reaction evidence="10">
        <text>a uridine in tRNA + S-adenosyl-L-methionine = a 3-[(3S)-3-amino-3-carboxypropyl]uridine in tRNA + S-methyl-5'-thioadenosine + H(+)</text>
        <dbReference type="Rhea" id="RHEA:62432"/>
        <dbReference type="Rhea" id="RHEA-COMP:13339"/>
        <dbReference type="Rhea" id="RHEA-COMP:16092"/>
        <dbReference type="ChEBI" id="CHEBI:15378"/>
        <dbReference type="ChEBI" id="CHEBI:17509"/>
        <dbReference type="ChEBI" id="CHEBI:59789"/>
        <dbReference type="ChEBI" id="CHEBI:65315"/>
        <dbReference type="ChEBI" id="CHEBI:82930"/>
        <dbReference type="EC" id="2.5.1.25"/>
    </reaction>
</comment>
<name>A0A7R8D6J1_LEPSM</name>
<evidence type="ECO:0000256" key="10">
    <source>
        <dbReference type="ARBA" id="ARBA00048718"/>
    </source>
</evidence>
<keyword evidence="2" id="KW-0808">Transferase</keyword>
<comment type="subcellular location">
    <subcellularLocation>
        <location evidence="1">Endomembrane system</location>
        <topology evidence="1">Multi-pass membrane protein</topology>
    </subcellularLocation>
    <subcellularLocation>
        <location evidence="12">Endoplasmic reticulum membrane</location>
    </subcellularLocation>
</comment>
<dbReference type="EMBL" id="HG994587">
    <property type="protein sequence ID" value="CAF3016650.1"/>
    <property type="molecule type" value="Genomic_DNA"/>
</dbReference>
<dbReference type="GO" id="GO:0160198">
    <property type="term" value="F:polyprenal reductase activity"/>
    <property type="evidence" value="ECO:0007669"/>
    <property type="project" value="UniProtKB-EC"/>
</dbReference>
<dbReference type="GO" id="GO:0102389">
    <property type="term" value="F:polyprenol reductase activity"/>
    <property type="evidence" value="ECO:0007669"/>
    <property type="project" value="UniProtKB-UniRule"/>
</dbReference>
<evidence type="ECO:0000256" key="4">
    <source>
        <dbReference type="ARBA" id="ARBA00022692"/>
    </source>
</evidence>
<dbReference type="GO" id="GO:0016095">
    <property type="term" value="P:polyprenol catabolic process"/>
    <property type="evidence" value="ECO:0007669"/>
    <property type="project" value="UniProtKB-UniRule"/>
</dbReference>
<keyword evidence="6 12" id="KW-1133">Transmembrane helix</keyword>
<dbReference type="InterPro" id="IPR001104">
    <property type="entry name" value="3-oxo-5_a-steroid_4-DH_C"/>
</dbReference>
<evidence type="ECO:0000256" key="6">
    <source>
        <dbReference type="ARBA" id="ARBA00022989"/>
    </source>
</evidence>
<dbReference type="GO" id="GO:0016432">
    <property type="term" value="F:tRNA-uridine aminocarboxypropyltransferase activity"/>
    <property type="evidence" value="ECO:0007669"/>
    <property type="project" value="UniProtKB-EC"/>
</dbReference>
<comment type="similarity">
    <text evidence="8 12">Belongs to the steroid 5-alpha reductase family. Polyprenal reductase subfamily.</text>
</comment>
<evidence type="ECO:0000256" key="9">
    <source>
        <dbReference type="ARBA" id="ARBA00047186"/>
    </source>
</evidence>
<comment type="pathway">
    <text evidence="12">Protein modification; protein glycosylation.</text>
</comment>
<evidence type="ECO:0000256" key="3">
    <source>
        <dbReference type="ARBA" id="ARBA00022691"/>
    </source>
</evidence>
<comment type="function">
    <text evidence="12">Plays a key role in early steps of protein N-linked glycosylation by being involved in the conversion of polyprenol into dolichol. Acts as a polyprenal reductase that mediates the reduction of polyprenal into dolichal in a NADP-dependent mechanism. Dolichols are required for the synthesis of dolichol-linked monosaccharides and the oligosaccharide precursor used for N-glycosylation.</text>
</comment>
<proteinExistence type="inferred from homology"/>
<dbReference type="PANTHER" id="PTHR14624:SF0">
    <property type="entry name" value="POLYPRENOL REDUCTASE"/>
    <property type="match status" value="1"/>
</dbReference>
<keyword evidence="7 12" id="KW-0472">Membrane</keyword>
<keyword evidence="12" id="KW-0521">NADP</keyword>
<comment type="catalytic activity">
    <reaction evidence="11 12">
        <text>a di-trans,poly-cis-dolichal + NADP(+) = a di-trans,poly-cis-polyprenal + NADPH + H(+)</text>
        <dbReference type="Rhea" id="RHEA:80727"/>
        <dbReference type="Rhea" id="RHEA-COMP:19536"/>
        <dbReference type="Rhea" id="RHEA-COMP:19537"/>
        <dbReference type="ChEBI" id="CHEBI:15378"/>
        <dbReference type="ChEBI" id="CHEBI:57783"/>
        <dbReference type="ChEBI" id="CHEBI:58349"/>
        <dbReference type="ChEBI" id="CHEBI:231623"/>
        <dbReference type="ChEBI" id="CHEBI:231637"/>
        <dbReference type="EC" id="1.3.1.94"/>
    </reaction>
    <physiologicalReaction direction="right-to-left" evidence="11 12">
        <dbReference type="Rhea" id="RHEA:80729"/>
    </physiologicalReaction>
</comment>
<organism evidence="14 15">
    <name type="scientific">Lepeophtheirus salmonis</name>
    <name type="common">Salmon louse</name>
    <name type="synonym">Caligus salmonis</name>
    <dbReference type="NCBI Taxonomy" id="72036"/>
    <lineage>
        <taxon>Eukaryota</taxon>
        <taxon>Metazoa</taxon>
        <taxon>Ecdysozoa</taxon>
        <taxon>Arthropoda</taxon>
        <taxon>Crustacea</taxon>
        <taxon>Multicrustacea</taxon>
        <taxon>Hexanauplia</taxon>
        <taxon>Copepoda</taxon>
        <taxon>Siphonostomatoida</taxon>
        <taxon>Caligidae</taxon>
        <taxon>Lepeophtheirus</taxon>
    </lineage>
</organism>
<dbReference type="PROSITE" id="PS50244">
    <property type="entry name" value="S5A_REDUCTASE"/>
    <property type="match status" value="1"/>
</dbReference>
<dbReference type="PANTHER" id="PTHR14624">
    <property type="entry name" value="DFG10 PROTEIN"/>
    <property type="match status" value="1"/>
</dbReference>
<dbReference type="AlphaFoldDB" id="A0A7R8D6J1"/>
<dbReference type="GO" id="GO:0006488">
    <property type="term" value="P:dolichol-linked oligosaccharide biosynthetic process"/>
    <property type="evidence" value="ECO:0007669"/>
    <property type="project" value="UniProtKB-UniRule"/>
</dbReference>
<dbReference type="GO" id="GO:0008033">
    <property type="term" value="P:tRNA processing"/>
    <property type="evidence" value="ECO:0007669"/>
    <property type="project" value="UniProtKB-KW"/>
</dbReference>
<dbReference type="OrthoDB" id="5788137at2759"/>
<reference evidence="14" key="1">
    <citation type="submission" date="2021-02" db="EMBL/GenBank/DDBJ databases">
        <authorList>
            <person name="Bekaert M."/>
        </authorList>
    </citation>
    <scope>NUCLEOTIDE SEQUENCE</scope>
    <source>
        <strain evidence="14">IoA-00</strain>
    </source>
</reference>
<evidence type="ECO:0000259" key="13">
    <source>
        <dbReference type="SMART" id="SM01144"/>
    </source>
</evidence>
<dbReference type="Pfam" id="PF02544">
    <property type="entry name" value="Steroid_dh"/>
    <property type="match status" value="1"/>
</dbReference>
<dbReference type="Proteomes" id="UP000675881">
    <property type="component" value="Chromosome 8"/>
</dbReference>
<evidence type="ECO:0000256" key="12">
    <source>
        <dbReference type="RuleBase" id="RU367081"/>
    </source>
</evidence>
<dbReference type="SMART" id="SM01144">
    <property type="entry name" value="DTW"/>
    <property type="match status" value="1"/>
</dbReference>
<keyword evidence="5" id="KW-0819">tRNA processing</keyword>